<gene>
    <name evidence="4" type="ORF">HPB48_000199</name>
</gene>
<dbReference type="GO" id="GO:0008146">
    <property type="term" value="F:sulfotransferase activity"/>
    <property type="evidence" value="ECO:0007669"/>
    <property type="project" value="InterPro"/>
</dbReference>
<dbReference type="SUPFAM" id="SSF52540">
    <property type="entry name" value="P-loop containing nucleoside triphosphate hydrolases"/>
    <property type="match status" value="1"/>
</dbReference>
<accession>A0A9J6GRQ6</accession>
<dbReference type="AlphaFoldDB" id="A0A9J6GRQ6"/>
<evidence type="ECO:0000313" key="5">
    <source>
        <dbReference type="Proteomes" id="UP000821853"/>
    </source>
</evidence>
<evidence type="ECO:0000313" key="4">
    <source>
        <dbReference type="EMBL" id="KAH9378106.1"/>
    </source>
</evidence>
<organism evidence="4 5">
    <name type="scientific">Haemaphysalis longicornis</name>
    <name type="common">Bush tick</name>
    <dbReference type="NCBI Taxonomy" id="44386"/>
    <lineage>
        <taxon>Eukaryota</taxon>
        <taxon>Metazoa</taxon>
        <taxon>Ecdysozoa</taxon>
        <taxon>Arthropoda</taxon>
        <taxon>Chelicerata</taxon>
        <taxon>Arachnida</taxon>
        <taxon>Acari</taxon>
        <taxon>Parasitiformes</taxon>
        <taxon>Ixodida</taxon>
        <taxon>Ixodoidea</taxon>
        <taxon>Ixodidae</taxon>
        <taxon>Haemaphysalinae</taxon>
        <taxon>Haemaphysalis</taxon>
    </lineage>
</organism>
<dbReference type="InterPro" id="IPR027417">
    <property type="entry name" value="P-loop_NTPase"/>
</dbReference>
<evidence type="ECO:0000259" key="3">
    <source>
        <dbReference type="Pfam" id="PF00685"/>
    </source>
</evidence>
<evidence type="ECO:0000256" key="2">
    <source>
        <dbReference type="ARBA" id="ARBA00022679"/>
    </source>
</evidence>
<proteinExistence type="inferred from homology"/>
<comment type="similarity">
    <text evidence="1">Belongs to the sulfotransferase 1 family.</text>
</comment>
<keyword evidence="2" id="KW-0808">Transferase</keyword>
<dbReference type="Gene3D" id="3.40.50.300">
    <property type="entry name" value="P-loop containing nucleotide triphosphate hydrolases"/>
    <property type="match status" value="1"/>
</dbReference>
<dbReference type="InterPro" id="IPR000863">
    <property type="entry name" value="Sulfotransferase_dom"/>
</dbReference>
<evidence type="ECO:0000256" key="1">
    <source>
        <dbReference type="ARBA" id="ARBA00005771"/>
    </source>
</evidence>
<reference evidence="4 5" key="1">
    <citation type="journal article" date="2020" name="Cell">
        <title>Large-Scale Comparative Analyses of Tick Genomes Elucidate Their Genetic Diversity and Vector Capacities.</title>
        <authorList>
            <consortium name="Tick Genome and Microbiome Consortium (TIGMIC)"/>
            <person name="Jia N."/>
            <person name="Wang J."/>
            <person name="Shi W."/>
            <person name="Du L."/>
            <person name="Sun Y."/>
            <person name="Zhan W."/>
            <person name="Jiang J.F."/>
            <person name="Wang Q."/>
            <person name="Zhang B."/>
            <person name="Ji P."/>
            <person name="Bell-Sakyi L."/>
            <person name="Cui X.M."/>
            <person name="Yuan T.T."/>
            <person name="Jiang B.G."/>
            <person name="Yang W.F."/>
            <person name="Lam T.T."/>
            <person name="Chang Q.C."/>
            <person name="Ding S.J."/>
            <person name="Wang X.J."/>
            <person name="Zhu J.G."/>
            <person name="Ruan X.D."/>
            <person name="Zhao L."/>
            <person name="Wei J.T."/>
            <person name="Ye R.Z."/>
            <person name="Que T.C."/>
            <person name="Du C.H."/>
            <person name="Zhou Y.H."/>
            <person name="Cheng J.X."/>
            <person name="Dai P.F."/>
            <person name="Guo W.B."/>
            <person name="Han X.H."/>
            <person name="Huang E.J."/>
            <person name="Li L.F."/>
            <person name="Wei W."/>
            <person name="Gao Y.C."/>
            <person name="Liu J.Z."/>
            <person name="Shao H.Z."/>
            <person name="Wang X."/>
            <person name="Wang C.C."/>
            <person name="Yang T.C."/>
            <person name="Huo Q.B."/>
            <person name="Li W."/>
            <person name="Chen H.Y."/>
            <person name="Chen S.E."/>
            <person name="Zhou L.G."/>
            <person name="Ni X.B."/>
            <person name="Tian J.H."/>
            <person name="Sheng Y."/>
            <person name="Liu T."/>
            <person name="Pan Y.S."/>
            <person name="Xia L.Y."/>
            <person name="Li J."/>
            <person name="Zhao F."/>
            <person name="Cao W.C."/>
        </authorList>
    </citation>
    <scope>NUCLEOTIDE SEQUENCE [LARGE SCALE GENOMIC DNA]</scope>
    <source>
        <strain evidence="4">HaeL-2018</strain>
    </source>
</reference>
<dbReference type="EMBL" id="JABSTR010000008">
    <property type="protein sequence ID" value="KAH9378106.1"/>
    <property type="molecule type" value="Genomic_DNA"/>
</dbReference>
<keyword evidence="5" id="KW-1185">Reference proteome</keyword>
<protein>
    <recommendedName>
        <fullName evidence="3">Sulfotransferase domain-containing protein</fullName>
    </recommendedName>
</protein>
<sequence>MGTKKAYFQVIDGVQRCPNLSLPVFSESLMFRACPGDVLLSSYPMAGGKWVNCIIQLILKHGEPIATFEQFARGVRSLDHTNDREWESPLPMRLFSTGMPAQRDTMNSGSKYVCVVRNPWDSCVSLYRMVADMSNYRFLDGTFHEFFGSFLEDSFGFQTYLDVVAEGFALKDEPNVLFAAYEDLQKDAETVGLGLARFLNERYAVGWEGNASLLGIILELSSALRMKDVTVATMR</sequence>
<dbReference type="Proteomes" id="UP000821853">
    <property type="component" value="Unassembled WGS sequence"/>
</dbReference>
<dbReference type="PANTHER" id="PTHR11783">
    <property type="entry name" value="SULFOTRANSFERASE SULT"/>
    <property type="match status" value="1"/>
</dbReference>
<dbReference type="VEuPathDB" id="VectorBase:HLOH_060532"/>
<dbReference type="OrthoDB" id="205623at2759"/>
<comment type="caution">
    <text evidence="4">The sequence shown here is derived from an EMBL/GenBank/DDBJ whole genome shotgun (WGS) entry which is preliminary data.</text>
</comment>
<name>A0A9J6GRQ6_HAELO</name>
<dbReference type="Pfam" id="PF00685">
    <property type="entry name" value="Sulfotransfer_1"/>
    <property type="match status" value="1"/>
</dbReference>
<feature type="domain" description="Sulfotransferase" evidence="3">
    <location>
        <begin position="36"/>
        <end position="204"/>
    </location>
</feature>